<gene>
    <name evidence="1" type="ORF">OWV82_018280</name>
</gene>
<keyword evidence="2" id="KW-1185">Reference proteome</keyword>
<name>A0ACC1XAZ1_MELAZ</name>
<dbReference type="EMBL" id="CM051403">
    <property type="protein sequence ID" value="KAJ4708316.1"/>
    <property type="molecule type" value="Genomic_DNA"/>
</dbReference>
<comment type="caution">
    <text evidence="1">The sequence shown here is derived from an EMBL/GenBank/DDBJ whole genome shotgun (WGS) entry which is preliminary data.</text>
</comment>
<reference evidence="1 2" key="1">
    <citation type="journal article" date="2023" name="Science">
        <title>Complex scaffold remodeling in plant triterpene biosynthesis.</title>
        <authorList>
            <person name="De La Pena R."/>
            <person name="Hodgson H."/>
            <person name="Liu J.C."/>
            <person name="Stephenson M.J."/>
            <person name="Martin A.C."/>
            <person name="Owen C."/>
            <person name="Harkess A."/>
            <person name="Leebens-Mack J."/>
            <person name="Jimenez L.E."/>
            <person name="Osbourn A."/>
            <person name="Sattely E.S."/>
        </authorList>
    </citation>
    <scope>NUCLEOTIDE SEQUENCE [LARGE SCALE GENOMIC DNA]</scope>
    <source>
        <strain evidence="2">cv. JPN11</strain>
        <tissue evidence="1">Leaf</tissue>
    </source>
</reference>
<sequence>MEEKEMQLVVSDAFDHKGNPANRTRTGGWLSAALIMGIEICERLATMAIVVNIVTYVVGTMHLPSATASNVATNFGGTSYLLCLFGGILADTFLGRYWTIAIFAVINALGTCMLAISTGLPQLRPPPCDPETSNNCREASSLQMGVFYVALYLYGIGLGGIKSSVSGFGTDQFDQKYDREKEQLADFFNRFYLFINMGTLLGVTVLVYIQDKVGRSWGYGISSAAMFLAFLVFLSGSRKYRYEKRVGSPVIQILQVLIAAIRKRKVEFPPTVGSLYEDYTQGPRVFHTNKYRFLDKASIIISAEELATPNPWRLCSVKKVEEVKMLIGLLPIWATTIMFWTVYAQMGSFSVQQAATMDRYLGKFEVPPGSYNVFLFGAIMITLAIYDRLCMPLFRKSKRKEGLTSLQKIGIGLFFAIIAMAAAAVVEMRRMKIARAEGGNIKILPISAFYLLPQFLLVGIGDAFIYAGQLDFFITQSPKEMKAIGTGLFLTTISLGLYGSSILVITINKITGRHGRRNWLPRRINDGRSRLDLFYGLLAVLSLVNFGFFLVCAAKHRPNPAEKAEIINGESDLSPNHRQEDKV</sequence>
<dbReference type="Proteomes" id="UP001164539">
    <property type="component" value="Chromosome 10"/>
</dbReference>
<evidence type="ECO:0000313" key="2">
    <source>
        <dbReference type="Proteomes" id="UP001164539"/>
    </source>
</evidence>
<protein>
    <submittedName>
        <fullName evidence="1">Protein NRT1/ PTR FAMILY 6.2</fullName>
    </submittedName>
</protein>
<accession>A0ACC1XAZ1</accession>
<evidence type="ECO:0000313" key="1">
    <source>
        <dbReference type="EMBL" id="KAJ4708316.1"/>
    </source>
</evidence>
<proteinExistence type="predicted"/>
<organism evidence="1 2">
    <name type="scientific">Melia azedarach</name>
    <name type="common">Chinaberry tree</name>
    <dbReference type="NCBI Taxonomy" id="155640"/>
    <lineage>
        <taxon>Eukaryota</taxon>
        <taxon>Viridiplantae</taxon>
        <taxon>Streptophyta</taxon>
        <taxon>Embryophyta</taxon>
        <taxon>Tracheophyta</taxon>
        <taxon>Spermatophyta</taxon>
        <taxon>Magnoliopsida</taxon>
        <taxon>eudicotyledons</taxon>
        <taxon>Gunneridae</taxon>
        <taxon>Pentapetalae</taxon>
        <taxon>rosids</taxon>
        <taxon>malvids</taxon>
        <taxon>Sapindales</taxon>
        <taxon>Meliaceae</taxon>
        <taxon>Melia</taxon>
    </lineage>
</organism>